<proteinExistence type="predicted"/>
<dbReference type="AlphaFoldDB" id="S5Z127"/>
<dbReference type="GO" id="GO:0018687">
    <property type="term" value="F:biphenyl 2,3-dioxygenase activity"/>
    <property type="evidence" value="ECO:0007669"/>
    <property type="project" value="UniProtKB-EC"/>
</dbReference>
<keyword evidence="1" id="KW-0614">Plasmid</keyword>
<dbReference type="RefSeq" id="WP_020952903.1">
    <property type="nucleotide sequence ID" value="NC_022043.1"/>
</dbReference>
<dbReference type="KEGG" id="pami:JCM7686_pAMI5p065"/>
<gene>
    <name evidence="1" type="ORF">JCM7686_pAMI5p065</name>
</gene>
<dbReference type="SUPFAM" id="SSF50022">
    <property type="entry name" value="ISP domain"/>
    <property type="match status" value="1"/>
</dbReference>
<dbReference type="GO" id="GO:0051537">
    <property type="term" value="F:2 iron, 2 sulfur cluster binding"/>
    <property type="evidence" value="ECO:0007669"/>
    <property type="project" value="InterPro"/>
</dbReference>
<dbReference type="HOGENOM" id="CLU_852171_0_0_5"/>
<dbReference type="EC" id="1.14.12.18" evidence="1"/>
<reference evidence="1 2" key="1">
    <citation type="journal article" date="2014" name="BMC Genomics">
        <title>Architecture and functions of a multipartite genome of the methylotrophic bacterium Paracoccus aminophilus JCM 7686, containing primary and secondary chromids.</title>
        <authorList>
            <person name="Dziewit L."/>
            <person name="Czarnecki J."/>
            <person name="Wibberg D."/>
            <person name="Radlinska M."/>
            <person name="Mrozek P."/>
            <person name="Szymczak M."/>
            <person name="Schluter A."/>
            <person name="Puhler A."/>
            <person name="Bartosik D."/>
        </authorList>
    </citation>
    <scope>NUCLEOTIDE SEQUENCE [LARGE SCALE GENOMIC DNA]</scope>
    <source>
        <strain evidence="1">JCM 7686</strain>
        <plasmid evidence="2">Plasmid pAMI5</plasmid>
    </source>
</reference>
<accession>S5Z127</accession>
<sequence>MTIQSHSKAIATSSFLLPEEGPPASADPASGARDPWTSRALVALEDQLIWSREWVAIGYAAQIPAVGDILPFTVGNHGIHVERMADGSIAARFNFVQHGGCRSIPLQCQTGTRTRCSYLSCGYSRDRVEGFPTSLNRSDPSAHHFLGFSETPGFPVGVRLAGEVILVHLGGANPAAQGPAPIALLSGEAQSATLEPACNWKYLWQAVLAEFERDEGAGSALTGRNRAGLRLRAYPPNLLILDEEGSQLSATLQPTGINLTLLRLALRGKGGAPRALGLLARCAERAKLATTAADLGRNALQREVIDWFATRLGQSFSVPTEAGGGQ</sequence>
<keyword evidence="1" id="KW-0560">Oxidoreductase</keyword>
<dbReference type="Gene3D" id="2.102.10.10">
    <property type="entry name" value="Rieske [2Fe-2S] iron-sulphur domain"/>
    <property type="match status" value="1"/>
</dbReference>
<evidence type="ECO:0000313" key="2">
    <source>
        <dbReference type="Proteomes" id="UP000015480"/>
    </source>
</evidence>
<dbReference type="PATRIC" id="fig|1367847.3.peg.4092"/>
<evidence type="ECO:0000313" key="1">
    <source>
        <dbReference type="EMBL" id="AGT11131.1"/>
    </source>
</evidence>
<keyword evidence="1" id="KW-0223">Dioxygenase</keyword>
<dbReference type="InterPro" id="IPR036922">
    <property type="entry name" value="Rieske_2Fe-2S_sf"/>
</dbReference>
<protein>
    <submittedName>
        <fullName evidence="1">Biphenyl 2,3-dioxygenase</fullName>
        <ecNumber evidence="1">1.14.12.18</ecNumber>
    </submittedName>
</protein>
<geneLocation type="plasmid" evidence="1 2">
    <name>pAMI5</name>
</geneLocation>
<dbReference type="EMBL" id="CP006653">
    <property type="protein sequence ID" value="AGT11131.1"/>
    <property type="molecule type" value="Genomic_DNA"/>
</dbReference>
<organism evidence="1 2">
    <name type="scientific">Paracoccus aminophilus JCM 7686</name>
    <dbReference type="NCBI Taxonomy" id="1367847"/>
    <lineage>
        <taxon>Bacteria</taxon>
        <taxon>Pseudomonadati</taxon>
        <taxon>Pseudomonadota</taxon>
        <taxon>Alphaproteobacteria</taxon>
        <taxon>Rhodobacterales</taxon>
        <taxon>Paracoccaceae</taxon>
        <taxon>Paracoccus</taxon>
    </lineage>
</organism>
<keyword evidence="2" id="KW-1185">Reference proteome</keyword>
<dbReference type="OrthoDB" id="7456916at2"/>
<name>S5Z127_PARAH</name>
<dbReference type="Proteomes" id="UP000015480">
    <property type="component" value="Plasmid pAMI5"/>
</dbReference>